<accession>A0A914VRY4</accession>
<dbReference type="InterPro" id="IPR013083">
    <property type="entry name" value="Znf_RING/FYVE/PHD"/>
</dbReference>
<dbReference type="SUPFAM" id="SSF49562">
    <property type="entry name" value="C2 domain (Calcium/lipid-binding domain, CaLB)"/>
    <property type="match status" value="2"/>
</dbReference>
<feature type="region of interest" description="Disordered" evidence="1">
    <location>
        <begin position="176"/>
        <end position="245"/>
    </location>
</feature>
<dbReference type="GO" id="GO:0070382">
    <property type="term" value="C:exocytic vesicle"/>
    <property type="evidence" value="ECO:0007669"/>
    <property type="project" value="TreeGrafter"/>
</dbReference>
<dbReference type="SUPFAM" id="SSF57903">
    <property type="entry name" value="FYVE/PHD zinc finger"/>
    <property type="match status" value="1"/>
</dbReference>
<dbReference type="CDD" id="cd08521">
    <property type="entry name" value="C2A_SLP"/>
    <property type="match status" value="1"/>
</dbReference>
<feature type="region of interest" description="Disordered" evidence="1">
    <location>
        <begin position="265"/>
        <end position="333"/>
    </location>
</feature>
<dbReference type="GO" id="GO:0005886">
    <property type="term" value="C:plasma membrane"/>
    <property type="evidence" value="ECO:0007669"/>
    <property type="project" value="TreeGrafter"/>
</dbReference>
<name>A0A914VRY4_9BILA</name>
<dbReference type="WBParaSite" id="PSAMB.scaffold2428size23303.g17803.t1">
    <property type="protein sequence ID" value="PSAMB.scaffold2428size23303.g17803.t1"/>
    <property type="gene ID" value="PSAMB.scaffold2428size23303.g17803"/>
</dbReference>
<dbReference type="InterPro" id="IPR010911">
    <property type="entry name" value="Rab_BD"/>
</dbReference>
<feature type="region of interest" description="Disordered" evidence="1">
    <location>
        <begin position="505"/>
        <end position="543"/>
    </location>
</feature>
<dbReference type="InterPro" id="IPR011011">
    <property type="entry name" value="Znf_FYVE_PHD"/>
</dbReference>
<dbReference type="Pfam" id="PF00168">
    <property type="entry name" value="C2"/>
    <property type="match status" value="2"/>
</dbReference>
<dbReference type="PANTHER" id="PTHR45716:SF2">
    <property type="entry name" value="BITESIZE, ISOFORM I"/>
    <property type="match status" value="1"/>
</dbReference>
<dbReference type="Gene3D" id="2.60.40.150">
    <property type="entry name" value="C2 domain"/>
    <property type="match status" value="2"/>
</dbReference>
<dbReference type="CDD" id="cd15747">
    <property type="entry name" value="FYVE_Slp3_4_5"/>
    <property type="match status" value="1"/>
</dbReference>
<dbReference type="Pfam" id="PF02318">
    <property type="entry name" value="FYVE_2"/>
    <property type="match status" value="1"/>
</dbReference>
<keyword evidence="4" id="KW-1185">Reference proteome</keyword>
<evidence type="ECO:0000256" key="1">
    <source>
        <dbReference type="SAM" id="MobiDB-lite"/>
    </source>
</evidence>
<dbReference type="GO" id="GO:0006887">
    <property type="term" value="P:exocytosis"/>
    <property type="evidence" value="ECO:0007669"/>
    <property type="project" value="TreeGrafter"/>
</dbReference>
<dbReference type="InterPro" id="IPR041282">
    <property type="entry name" value="FYVE_2"/>
</dbReference>
<dbReference type="Gene3D" id="3.30.40.10">
    <property type="entry name" value="Zinc/RING finger domain, C3HC4 (zinc finger)"/>
    <property type="match status" value="1"/>
</dbReference>
<dbReference type="SMART" id="SM00239">
    <property type="entry name" value="C2"/>
    <property type="match status" value="2"/>
</dbReference>
<reference evidence="5" key="1">
    <citation type="submission" date="2022-11" db="UniProtKB">
        <authorList>
            <consortium name="WormBaseParasite"/>
        </authorList>
    </citation>
    <scope>IDENTIFICATION</scope>
</reference>
<dbReference type="GO" id="GO:0042043">
    <property type="term" value="F:neurexin family protein binding"/>
    <property type="evidence" value="ECO:0007669"/>
    <property type="project" value="TreeGrafter"/>
</dbReference>
<dbReference type="PROSITE" id="PS50004">
    <property type="entry name" value="C2"/>
    <property type="match status" value="2"/>
</dbReference>
<evidence type="ECO:0000259" key="3">
    <source>
        <dbReference type="PROSITE" id="PS50916"/>
    </source>
</evidence>
<feature type="compositionally biased region" description="Polar residues" evidence="1">
    <location>
        <begin position="216"/>
        <end position="232"/>
    </location>
</feature>
<organism evidence="4 5">
    <name type="scientific">Plectus sambesii</name>
    <dbReference type="NCBI Taxonomy" id="2011161"/>
    <lineage>
        <taxon>Eukaryota</taxon>
        <taxon>Metazoa</taxon>
        <taxon>Ecdysozoa</taxon>
        <taxon>Nematoda</taxon>
        <taxon>Chromadorea</taxon>
        <taxon>Plectida</taxon>
        <taxon>Plectina</taxon>
        <taxon>Plectoidea</taxon>
        <taxon>Plectidae</taxon>
        <taxon>Plectus</taxon>
    </lineage>
</organism>
<dbReference type="InterPro" id="IPR035892">
    <property type="entry name" value="C2_domain_sf"/>
</dbReference>
<feature type="compositionally biased region" description="Polar residues" evidence="1">
    <location>
        <begin position="179"/>
        <end position="195"/>
    </location>
</feature>
<feature type="compositionally biased region" description="Polar residues" evidence="1">
    <location>
        <begin position="297"/>
        <end position="311"/>
    </location>
</feature>
<dbReference type="GO" id="GO:0031267">
    <property type="term" value="F:small GTPase binding"/>
    <property type="evidence" value="ECO:0007669"/>
    <property type="project" value="InterPro"/>
</dbReference>
<evidence type="ECO:0000313" key="5">
    <source>
        <dbReference type="WBParaSite" id="PSAMB.scaffold2428size23303.g17803.t1"/>
    </source>
</evidence>
<sequence>MADIALWLQSLSEEERARIQPVLERDLEFQRREKARVRRLRSHVDVSQAKSLASLSQQQPNFDFYVEESASPTGRSCFICNAQLGYLFKSGADCPSCRQRVCINCRKNTQKSWLCPLCYTEREYVAASGDWFNHSITEPAVSEVLLLELQKTSISKQSSSSNRGTPAVREYSAARLRKSATNQGSRPLSLQPFTDSSTRRRCRSSSQRGSTDDGSESGTIRSRRSTVSTAGNETPPPDAPKAVIPSLTIENVDRLLSTDSDDFYGSQASSLSYSTGQLPNRTNRGRRNRKDEEILQAPTTYRATSNPNISNFGLPPTGQGEKSPKVSSNTSTVTDAVRTASIDDSMETVSLYSQTSHRSSVKSGFRSSMTSLTEGGNIQGDVLLRLHYNCRQGALEVYIDHCRNLIENKRAKPNPYVKLYLYPCEGAEDDKRKTKTKRQTSDPMFQEIMKYPGLTKSELDKRSLFVSVWHNDFFGRNSFLGEIRIDLADYPWHLDEVFCYPLGPKQDRDPPDPMQPLGNKRGTLHFSVKFTPPDPTSRDVKKQKSGGITCTVISAHAAHGHPPEVAIAPFVKGCLYLDEKHSVRLKTPQAKLADGQDPTWNHSFFFQGHLLTDLPQRSLQLTVWDQQGLTTRRFLGRVHLNNPAHSKGPAAGNNGCQCLECEVWSKMTDNPNSWIDTELALRG</sequence>
<evidence type="ECO:0000313" key="4">
    <source>
        <dbReference type="Proteomes" id="UP000887566"/>
    </source>
</evidence>
<dbReference type="GO" id="GO:0006886">
    <property type="term" value="P:intracellular protein transport"/>
    <property type="evidence" value="ECO:0007669"/>
    <property type="project" value="InterPro"/>
</dbReference>
<dbReference type="InterPro" id="IPR000008">
    <property type="entry name" value="C2_dom"/>
</dbReference>
<proteinExistence type="predicted"/>
<feature type="compositionally biased region" description="Polar residues" evidence="1">
    <location>
        <begin position="266"/>
        <end position="282"/>
    </location>
</feature>
<evidence type="ECO:0000259" key="2">
    <source>
        <dbReference type="PROSITE" id="PS50004"/>
    </source>
</evidence>
<dbReference type="Proteomes" id="UP000887566">
    <property type="component" value="Unplaced"/>
</dbReference>
<feature type="domain" description="RabBD" evidence="3">
    <location>
        <begin position="5"/>
        <end position="135"/>
    </location>
</feature>
<dbReference type="AlphaFoldDB" id="A0A914VRY4"/>
<protein>
    <submittedName>
        <fullName evidence="5">Synaptotagmin-like protein 3</fullName>
    </submittedName>
</protein>
<dbReference type="PROSITE" id="PS50916">
    <property type="entry name" value="RABBD"/>
    <property type="match status" value="1"/>
</dbReference>
<feature type="domain" description="C2" evidence="2">
    <location>
        <begin position="378"/>
        <end position="500"/>
    </location>
</feature>
<feature type="domain" description="C2" evidence="2">
    <location>
        <begin position="529"/>
        <end position="657"/>
    </location>
</feature>
<dbReference type="PANTHER" id="PTHR45716">
    <property type="entry name" value="BITESIZE, ISOFORM I"/>
    <property type="match status" value="1"/>
</dbReference>